<dbReference type="EMBL" id="RIBY02000890">
    <property type="protein sequence ID" value="KAH9835950.1"/>
    <property type="molecule type" value="Genomic_DNA"/>
</dbReference>
<organism evidence="2 3">
    <name type="scientific">Teratosphaeria destructans</name>
    <dbReference type="NCBI Taxonomy" id="418781"/>
    <lineage>
        <taxon>Eukaryota</taxon>
        <taxon>Fungi</taxon>
        <taxon>Dikarya</taxon>
        <taxon>Ascomycota</taxon>
        <taxon>Pezizomycotina</taxon>
        <taxon>Dothideomycetes</taxon>
        <taxon>Dothideomycetidae</taxon>
        <taxon>Mycosphaerellales</taxon>
        <taxon>Teratosphaeriaceae</taxon>
        <taxon>Teratosphaeria</taxon>
    </lineage>
</organism>
<reference evidence="2 3" key="2">
    <citation type="journal article" date="2021" name="Curr. Genet.">
        <title>Genetic response to nitrogen starvation in the aggressive Eucalyptus foliar pathogen Teratosphaeria destructans.</title>
        <authorList>
            <person name="Havenga M."/>
            <person name="Wingfield B.D."/>
            <person name="Wingfield M.J."/>
            <person name="Dreyer L.L."/>
            <person name="Roets F."/>
            <person name="Aylward J."/>
        </authorList>
    </citation>
    <scope>NUCLEOTIDE SEQUENCE [LARGE SCALE GENOMIC DNA]</scope>
    <source>
        <strain evidence="2">CMW44962</strain>
    </source>
</reference>
<evidence type="ECO:0000313" key="2">
    <source>
        <dbReference type="EMBL" id="KAH9835950.1"/>
    </source>
</evidence>
<reference evidence="2 3" key="1">
    <citation type="journal article" date="2018" name="IMA Fungus">
        <title>IMA Genome-F 10: Nine draft genome sequences of Claviceps purpurea s.lat., including C. arundinis, C. humidiphila, and C. cf. spartinae, pseudomolecules for the pitch canker pathogen Fusarium circinatum, draft genome of Davidsoniella eucalypti, Grosmannia galeiformis, Quambalaria eucalypti, and Teratosphaeria destructans.</title>
        <authorList>
            <person name="Wingfield B.D."/>
            <person name="Liu M."/>
            <person name="Nguyen H.D."/>
            <person name="Lane F.A."/>
            <person name="Morgan S.W."/>
            <person name="De Vos L."/>
            <person name="Wilken P.M."/>
            <person name="Duong T.A."/>
            <person name="Aylward J."/>
            <person name="Coetzee M.P."/>
            <person name="Dadej K."/>
            <person name="De Beer Z.W."/>
            <person name="Findlay W."/>
            <person name="Havenga M."/>
            <person name="Kolarik M."/>
            <person name="Menzies J.G."/>
            <person name="Naidoo K."/>
            <person name="Pochopski O."/>
            <person name="Shoukouhi P."/>
            <person name="Santana Q.C."/>
            <person name="Seifert K.A."/>
            <person name="Soal N."/>
            <person name="Steenkamp E.T."/>
            <person name="Tatham C.T."/>
            <person name="van der Nest M.A."/>
            <person name="Wingfield M.J."/>
        </authorList>
    </citation>
    <scope>NUCLEOTIDE SEQUENCE [LARGE SCALE GENOMIC DNA]</scope>
    <source>
        <strain evidence="2">CMW44962</strain>
    </source>
</reference>
<dbReference type="OrthoDB" id="10639621at2759"/>
<protein>
    <submittedName>
        <fullName evidence="2">Uncharacterized protein</fullName>
    </submittedName>
</protein>
<evidence type="ECO:0000256" key="1">
    <source>
        <dbReference type="SAM" id="MobiDB-lite"/>
    </source>
</evidence>
<gene>
    <name evidence="2" type="ORF">Tdes44962_MAKER01869</name>
</gene>
<feature type="region of interest" description="Disordered" evidence="1">
    <location>
        <begin position="1"/>
        <end position="20"/>
    </location>
</feature>
<accession>A0A9W7SWH1</accession>
<proteinExistence type="predicted"/>
<name>A0A9W7SWH1_9PEZI</name>
<comment type="caution">
    <text evidence="2">The sequence shown here is derived from an EMBL/GenBank/DDBJ whole genome shotgun (WGS) entry which is preliminary data.</text>
</comment>
<dbReference type="AlphaFoldDB" id="A0A9W7SWH1"/>
<keyword evidence="3" id="KW-1185">Reference proteome</keyword>
<dbReference type="Proteomes" id="UP001138500">
    <property type="component" value="Unassembled WGS sequence"/>
</dbReference>
<sequence length="262" mass="28391">MHVAGFLDSGEAQAVGSDGCPQKSFTGWTNGDSTRHALPEGSALEERQLWNGFKQLGKGVFWFGVGAVGQGGEVWRNITNSCREFTNNPGVFSDSTAFANGQDCMYSVLFTSFHAAMYARGAYQTAITFGNVMTGLAGGGNGKPHVNGSVDWASIWSRADQDQKSQIRSQLQGKGYLHSLENGSPDVADSITFYLGHHENITGPYFRHVTNGSHGFIHSVVPDTNATQSHGNQRRQSADVFGWKSDDVAGLKFSYDRSSLHE</sequence>
<evidence type="ECO:0000313" key="3">
    <source>
        <dbReference type="Proteomes" id="UP001138500"/>
    </source>
</evidence>